<protein>
    <submittedName>
        <fullName evidence="9">Acyl-CoA dehydrogenase family protein</fullName>
    </submittedName>
</protein>
<accession>A0ABS5FS50</accession>
<feature type="domain" description="Acyl-CoA dehydrogenase/oxidase C-terminal" evidence="6">
    <location>
        <begin position="635"/>
        <end position="769"/>
    </location>
</feature>
<feature type="domain" description="Acyl-CoA dehydrogenase/oxidase N-terminal" evidence="8">
    <location>
        <begin position="10"/>
        <end position="120"/>
    </location>
</feature>
<comment type="cofactor">
    <cofactor evidence="1">
        <name>FAD</name>
        <dbReference type="ChEBI" id="CHEBI:57692"/>
    </cofactor>
</comment>
<dbReference type="CDD" id="cd00567">
    <property type="entry name" value="ACAD"/>
    <property type="match status" value="1"/>
</dbReference>
<dbReference type="InterPro" id="IPR009075">
    <property type="entry name" value="AcylCo_DH/oxidase_C"/>
</dbReference>
<evidence type="ECO:0000259" key="6">
    <source>
        <dbReference type="Pfam" id="PF00441"/>
    </source>
</evidence>
<reference evidence="10" key="1">
    <citation type="journal article" date="2021" name="ISME J.">
        <title>Evolutionary origin and ecological implication of a unique nif island in free-living Bradyrhizobium lineages.</title>
        <authorList>
            <person name="Tao J."/>
        </authorList>
    </citation>
    <scope>NUCLEOTIDE SEQUENCE [LARGE SCALE GENOMIC DNA]</scope>
    <source>
        <strain evidence="10">SZCCT0434</strain>
    </source>
</reference>
<name>A0ABS5FS50_9BRAD</name>
<organism evidence="9 10">
    <name type="scientific">Bradyrhizobium jicamae</name>
    <dbReference type="NCBI Taxonomy" id="280332"/>
    <lineage>
        <taxon>Bacteria</taxon>
        <taxon>Pseudomonadati</taxon>
        <taxon>Pseudomonadota</taxon>
        <taxon>Alphaproteobacteria</taxon>
        <taxon>Hyphomicrobiales</taxon>
        <taxon>Nitrobacteraceae</taxon>
        <taxon>Bradyrhizobium</taxon>
    </lineage>
</organism>
<evidence type="ECO:0000259" key="7">
    <source>
        <dbReference type="Pfam" id="PF02770"/>
    </source>
</evidence>
<keyword evidence="5" id="KW-0560">Oxidoreductase</keyword>
<keyword evidence="10" id="KW-1185">Reference proteome</keyword>
<dbReference type="EMBL" id="JAFCJH010000041">
    <property type="protein sequence ID" value="MBR0799617.1"/>
    <property type="molecule type" value="Genomic_DNA"/>
</dbReference>
<keyword evidence="4" id="KW-0274">FAD</keyword>
<feature type="domain" description="Acyl-CoA oxidase/dehydrogenase middle" evidence="7">
    <location>
        <begin position="127"/>
        <end position="219"/>
    </location>
</feature>
<evidence type="ECO:0000256" key="2">
    <source>
        <dbReference type="ARBA" id="ARBA00009347"/>
    </source>
</evidence>
<dbReference type="InterPro" id="IPR036250">
    <property type="entry name" value="AcylCo_DH-like_C"/>
</dbReference>
<evidence type="ECO:0000256" key="4">
    <source>
        <dbReference type="ARBA" id="ARBA00022827"/>
    </source>
</evidence>
<dbReference type="InterPro" id="IPR009100">
    <property type="entry name" value="AcylCoA_DH/oxidase_NM_dom_sf"/>
</dbReference>
<gene>
    <name evidence="9" type="ORF">JQ615_30020</name>
</gene>
<dbReference type="SUPFAM" id="SSF56645">
    <property type="entry name" value="Acyl-CoA dehydrogenase NM domain-like"/>
    <property type="match status" value="2"/>
</dbReference>
<comment type="similarity">
    <text evidence="2">Belongs to the acyl-CoA dehydrogenase family.</text>
</comment>
<dbReference type="InterPro" id="IPR052161">
    <property type="entry name" value="Mycobact_Acyl-CoA_DH"/>
</dbReference>
<dbReference type="Pfam" id="PF00441">
    <property type="entry name" value="Acyl-CoA_dh_1"/>
    <property type="match status" value="2"/>
</dbReference>
<dbReference type="Gene3D" id="1.10.540.10">
    <property type="entry name" value="Acyl-CoA dehydrogenase/oxidase, N-terminal domain"/>
    <property type="match status" value="2"/>
</dbReference>
<proteinExistence type="inferred from homology"/>
<dbReference type="Proteomes" id="UP001315278">
    <property type="component" value="Unassembled WGS sequence"/>
</dbReference>
<dbReference type="SUPFAM" id="SSF47203">
    <property type="entry name" value="Acyl-CoA dehydrogenase C-terminal domain-like"/>
    <property type="match status" value="2"/>
</dbReference>
<dbReference type="PANTHER" id="PTHR43292:SF3">
    <property type="entry name" value="ACYL-COA DEHYDROGENASE FADE29"/>
    <property type="match status" value="1"/>
</dbReference>
<comment type="caution">
    <text evidence="9">The sequence shown here is derived from an EMBL/GenBank/DDBJ whole genome shotgun (WGS) entry which is preliminary data.</text>
</comment>
<dbReference type="InterPro" id="IPR013786">
    <property type="entry name" value="AcylCoA_DH/ox_N"/>
</dbReference>
<feature type="domain" description="Acyl-CoA dehydrogenase/oxidase C-terminal" evidence="6">
    <location>
        <begin position="231"/>
        <end position="392"/>
    </location>
</feature>
<feature type="domain" description="Acyl-CoA dehydrogenase/oxidase N-terminal" evidence="8">
    <location>
        <begin position="406"/>
        <end position="512"/>
    </location>
</feature>
<evidence type="ECO:0000313" key="10">
    <source>
        <dbReference type="Proteomes" id="UP001315278"/>
    </source>
</evidence>
<sequence length="775" mass="84364">MSTVVVDGLSAFRQEVRAFLRDHLPPEMAQRNLTKVHPSRQDILSWTAVLASKGWSVPKWPVAYGGTGWSARKLAVYEEELDLAGAPGTNIQGVSLVGPVICSFGSDAQRARYLPPIRNGTEYWSQGFSEPNSGSDLASLRTRAVRDNDGYVINGQKIWTSQSMDADMCFVLARTDPTVKPQRGISFFLVSLRSPGVTVRPIRSIDEGESLCEVFFDNVRVPADSIVGEEGKGWDYAKFLLANERTTTAEVPRNKRLLARLKRIATAEQRNGQALIDCPVFRYSIAELEIELASLEAGVSRVIDGNAHPLLPSILKVQGCELMQALQKAQIDALGPRGIVYFPQGHDGPGGAQQPPVPDHARDVVADFLFRRAATIYGGSNEIQKNIVAKVLLGETSPTNGAPRDEVHAMLEASVARFVEKSYSFEQRKSMRLEGAAALLRNWKAFAELGWLGVALPEDCGGLGGGAPMAALVAEQLGRALALEPFLFSAFAISLLFSDVAEQERRDQLISSVLAGDTLFALAHWESIDTDDRTELVSCAQRQDDGYLLSGRKAMVFGGQVASAFVLTAHLDGAVALFLVPRDTSGMNIASYRLVDGQLVVDLEFDNLSLPADARIPMACDVQSRIDVAIDQLTICACADALGAMESAFRLTREYLLIRKQFGATLASFQALQHRLAEMFAQLEQARAITMSTLSALDSAEPAARRLLVHTTKAAVSKRAFFVGSQAIQLHGGVGMTEEYAVGHYFKRLLVFQSLFGDARYHTSQYAAVMANCTG</sequence>
<evidence type="ECO:0000256" key="1">
    <source>
        <dbReference type="ARBA" id="ARBA00001974"/>
    </source>
</evidence>
<keyword evidence="3" id="KW-0285">Flavoprotein</keyword>
<dbReference type="Pfam" id="PF02771">
    <property type="entry name" value="Acyl-CoA_dh_N"/>
    <property type="match status" value="2"/>
</dbReference>
<dbReference type="InterPro" id="IPR006091">
    <property type="entry name" value="Acyl-CoA_Oxase/DH_mid-dom"/>
</dbReference>
<evidence type="ECO:0000313" key="9">
    <source>
        <dbReference type="EMBL" id="MBR0799617.1"/>
    </source>
</evidence>
<dbReference type="InterPro" id="IPR037069">
    <property type="entry name" value="AcylCoA_DH/ox_N_sf"/>
</dbReference>
<dbReference type="Gene3D" id="2.40.110.10">
    <property type="entry name" value="Butyryl-CoA Dehydrogenase, subunit A, domain 2"/>
    <property type="match status" value="2"/>
</dbReference>
<dbReference type="Pfam" id="PF02770">
    <property type="entry name" value="Acyl-CoA_dh_M"/>
    <property type="match status" value="1"/>
</dbReference>
<evidence type="ECO:0000259" key="8">
    <source>
        <dbReference type="Pfam" id="PF02771"/>
    </source>
</evidence>
<dbReference type="Gene3D" id="1.20.140.10">
    <property type="entry name" value="Butyryl-CoA Dehydrogenase, subunit A, domain 3"/>
    <property type="match status" value="2"/>
</dbReference>
<dbReference type="RefSeq" id="WP_212494360.1">
    <property type="nucleotide sequence ID" value="NZ_JAFCJH010000041.1"/>
</dbReference>
<evidence type="ECO:0000256" key="5">
    <source>
        <dbReference type="ARBA" id="ARBA00023002"/>
    </source>
</evidence>
<dbReference type="InterPro" id="IPR046373">
    <property type="entry name" value="Acyl-CoA_Oxase/DH_mid-dom_sf"/>
</dbReference>
<evidence type="ECO:0000256" key="3">
    <source>
        <dbReference type="ARBA" id="ARBA00022630"/>
    </source>
</evidence>
<dbReference type="PANTHER" id="PTHR43292">
    <property type="entry name" value="ACYL-COA DEHYDROGENASE"/>
    <property type="match status" value="1"/>
</dbReference>